<dbReference type="InterPro" id="IPR052336">
    <property type="entry name" value="MlaD_Phospholipid_Transporter"/>
</dbReference>
<evidence type="ECO:0000313" key="2">
    <source>
        <dbReference type="EMBL" id="MDA0137505.1"/>
    </source>
</evidence>
<keyword evidence="3" id="KW-1185">Reference proteome</keyword>
<proteinExistence type="predicted"/>
<evidence type="ECO:0000259" key="1">
    <source>
        <dbReference type="Pfam" id="PF02470"/>
    </source>
</evidence>
<sequence length="542" mass="59015">MVKDVPSFGKIAAMVLFALTCFGLLLFLWLAFGGPVPLKPKGYRFHTQFAEVGQLATEADVRISGVPVGKVKKITPNKRTGASDVEIQLQSRYAPLPSDARAILRQKTLLGETYVELTPGRNDAEPIAEGGALASTQVSETVELDEILRSFDPETRANFQDWMQTQAQAIGDGRGRDLNDALGNLAPFADDTATIVDVLNRQEEALSQLVANTGVVFGALNERDTQLRSLIENSNSVFAATAARDEDLQAAFRALPTFEDESRQTFERLDEFQRETDPLVTQLRPAARELSPTLRDLQDVAPDLKNLLEQLDPLIEASKEGFPAAEQVLVDTRPTLGQLVPATAQLTPAVDFIGLYKRELTSFFANAGSATQARDARTGLHYLRTSNPLNPENLAVYPRRLPTNRPNPYTLPGHFDQINSGLAVYEDRQCSSGTQIPSLTNLPIDLVNDVIAPVPSPVPTVQPVIPGLPLPPINLPPIPQIPLTPEQAATLIPTELLDRIQQFAFGGVGNAGLVAPPCRKQGPFEFGGERTQYPHVNARDDG</sequence>
<evidence type="ECO:0000313" key="3">
    <source>
        <dbReference type="Proteomes" id="UP001147700"/>
    </source>
</evidence>
<protein>
    <submittedName>
        <fullName evidence="2">MCE family protein</fullName>
    </submittedName>
</protein>
<accession>A0ABT4RG37</accession>
<reference evidence="2" key="1">
    <citation type="submission" date="2022-10" db="EMBL/GenBank/DDBJ databases">
        <title>The WGS of Solirubrobacter sp. CPCC 204708.</title>
        <authorList>
            <person name="Jiang Z."/>
        </authorList>
    </citation>
    <scope>NUCLEOTIDE SEQUENCE</scope>
    <source>
        <strain evidence="2">CPCC 204708</strain>
    </source>
</reference>
<dbReference type="EMBL" id="JAPCID010000009">
    <property type="protein sequence ID" value="MDA0137505.1"/>
    <property type="molecule type" value="Genomic_DNA"/>
</dbReference>
<comment type="caution">
    <text evidence="2">The sequence shown here is derived from an EMBL/GenBank/DDBJ whole genome shotgun (WGS) entry which is preliminary data.</text>
</comment>
<dbReference type="RefSeq" id="WP_202955832.1">
    <property type="nucleotide sequence ID" value="NZ_JAPCID010000009.1"/>
</dbReference>
<dbReference type="InterPro" id="IPR003399">
    <property type="entry name" value="Mce/MlaD"/>
</dbReference>
<gene>
    <name evidence="2" type="ORF">OJ962_08365</name>
</gene>
<dbReference type="PANTHER" id="PTHR33371:SF4">
    <property type="entry name" value="INTERMEMBRANE PHOSPHOLIPID TRANSPORT SYSTEM BINDING PROTEIN MLAD"/>
    <property type="match status" value="1"/>
</dbReference>
<name>A0ABT4RG37_9ACTN</name>
<dbReference type="Pfam" id="PF02470">
    <property type="entry name" value="MlaD"/>
    <property type="match status" value="1"/>
</dbReference>
<dbReference type="PANTHER" id="PTHR33371">
    <property type="entry name" value="INTERMEMBRANE PHOSPHOLIPID TRANSPORT SYSTEM BINDING PROTEIN MLAD-RELATED"/>
    <property type="match status" value="1"/>
</dbReference>
<dbReference type="Proteomes" id="UP001147700">
    <property type="component" value="Unassembled WGS sequence"/>
</dbReference>
<feature type="domain" description="Mce/MlaD" evidence="1">
    <location>
        <begin position="41"/>
        <end position="120"/>
    </location>
</feature>
<organism evidence="2 3">
    <name type="scientific">Solirubrobacter deserti</name>
    <dbReference type="NCBI Taxonomy" id="2282478"/>
    <lineage>
        <taxon>Bacteria</taxon>
        <taxon>Bacillati</taxon>
        <taxon>Actinomycetota</taxon>
        <taxon>Thermoleophilia</taxon>
        <taxon>Solirubrobacterales</taxon>
        <taxon>Solirubrobacteraceae</taxon>
        <taxon>Solirubrobacter</taxon>
    </lineage>
</organism>